<dbReference type="InterPro" id="IPR010127">
    <property type="entry name" value="Phasin_subfam-1"/>
</dbReference>
<evidence type="ECO:0000313" key="3">
    <source>
        <dbReference type="Proteomes" id="UP000680714"/>
    </source>
</evidence>
<accession>A0ABS5I7Y4</accession>
<gene>
    <name evidence="2" type="ORF">KEC16_00840</name>
</gene>
<reference evidence="2 3" key="1">
    <citation type="submission" date="2021-04" db="EMBL/GenBank/DDBJ databases">
        <title>Magnetospirillum sulfuroxidans sp. nov., a facultative chemolithoautotrophic sulfur-oxidizing alphaproteobacterium isolated from freshwater sediment and proposals for Paramagetospirillum gen. nov., and Magnetospirillaceae fam. nov.</title>
        <authorList>
            <person name="Koziaeva V."/>
            <person name="Geelhoed J.S."/>
            <person name="Sorokin D.Y."/>
            <person name="Grouzdev D.S."/>
        </authorList>
    </citation>
    <scope>NUCLEOTIDE SEQUENCE [LARGE SCALE GENOMIC DNA]</scope>
    <source>
        <strain evidence="2 3">J10</strain>
    </source>
</reference>
<evidence type="ECO:0000259" key="1">
    <source>
        <dbReference type="Pfam" id="PF09361"/>
    </source>
</evidence>
<dbReference type="InterPro" id="IPR018968">
    <property type="entry name" value="Phasin"/>
</dbReference>
<dbReference type="EMBL" id="JAGTUF010000001">
    <property type="protein sequence ID" value="MBR9970257.1"/>
    <property type="molecule type" value="Genomic_DNA"/>
</dbReference>
<protein>
    <submittedName>
        <fullName evidence="2">Phasin family protein</fullName>
    </submittedName>
</protein>
<dbReference type="Proteomes" id="UP000680714">
    <property type="component" value="Unassembled WGS sequence"/>
</dbReference>
<name>A0ABS5I7Y4_9PROT</name>
<organism evidence="2 3">
    <name type="scientific">Magnetospirillum sulfuroxidans</name>
    <dbReference type="NCBI Taxonomy" id="611300"/>
    <lineage>
        <taxon>Bacteria</taxon>
        <taxon>Pseudomonadati</taxon>
        <taxon>Pseudomonadota</taxon>
        <taxon>Alphaproteobacteria</taxon>
        <taxon>Rhodospirillales</taxon>
        <taxon>Rhodospirillaceae</taxon>
        <taxon>Magnetospirillum</taxon>
    </lineage>
</organism>
<dbReference type="Pfam" id="PF09361">
    <property type="entry name" value="Phasin_2"/>
    <property type="match status" value="1"/>
</dbReference>
<comment type="caution">
    <text evidence="2">The sequence shown here is derived from an EMBL/GenBank/DDBJ whole genome shotgun (WGS) entry which is preliminary data.</text>
</comment>
<dbReference type="RefSeq" id="WP_211545767.1">
    <property type="nucleotide sequence ID" value="NZ_JAGTUF010000001.1"/>
</dbReference>
<proteinExistence type="predicted"/>
<feature type="domain" description="Phasin" evidence="1">
    <location>
        <begin position="7"/>
        <end position="106"/>
    </location>
</feature>
<sequence>MPTANFEQIAAATKASTEALTKSGSAAIAGYQELAKAYQALATKNAEKLTASMQALASVKNPAEFIELQQKLVKEGVEAAVADSRNIAELTQSVFTQAFEPVKVQVEALQKSVTK</sequence>
<evidence type="ECO:0000313" key="2">
    <source>
        <dbReference type="EMBL" id="MBR9970257.1"/>
    </source>
</evidence>
<keyword evidence="3" id="KW-1185">Reference proteome</keyword>
<dbReference type="NCBIfam" id="TIGR01841">
    <property type="entry name" value="phasin"/>
    <property type="match status" value="1"/>
</dbReference>